<dbReference type="PANTHER" id="PTHR11941">
    <property type="entry name" value="ENOYL-COA HYDRATASE-RELATED"/>
    <property type="match status" value="1"/>
</dbReference>
<evidence type="ECO:0000256" key="1">
    <source>
        <dbReference type="ARBA" id="ARBA00005254"/>
    </source>
</evidence>
<dbReference type="Pfam" id="PF00378">
    <property type="entry name" value="ECH_1"/>
    <property type="match status" value="1"/>
</dbReference>
<dbReference type="Gene3D" id="3.90.226.10">
    <property type="entry name" value="2-enoyl-CoA Hydratase, Chain A, domain 1"/>
    <property type="match status" value="1"/>
</dbReference>
<dbReference type="InterPro" id="IPR001753">
    <property type="entry name" value="Enoyl-CoA_hydra/iso"/>
</dbReference>
<dbReference type="AlphaFoldDB" id="A0A1S6U6G4"/>
<dbReference type="PANTHER" id="PTHR11941:SF54">
    <property type="entry name" value="ENOYL-COA HYDRATASE, MITOCHONDRIAL"/>
    <property type="match status" value="1"/>
</dbReference>
<evidence type="ECO:0000256" key="2">
    <source>
        <dbReference type="ARBA" id="ARBA00023239"/>
    </source>
</evidence>
<evidence type="ECO:0000313" key="3">
    <source>
        <dbReference type="EMBL" id="AQW87331.1"/>
    </source>
</evidence>
<dbReference type="Proteomes" id="UP000190868">
    <property type="component" value="Chromosome"/>
</dbReference>
<dbReference type="RefSeq" id="WP_078424343.1">
    <property type="nucleotide sequence ID" value="NZ_CP017258.1"/>
</dbReference>
<dbReference type="FunFam" id="3.90.226.10:FF:000009">
    <property type="entry name" value="Carnitinyl-CoA dehydratase"/>
    <property type="match status" value="1"/>
</dbReference>
<accession>A0A1S6U6G4</accession>
<sequence length="262" mass="28412">MRDYFGSNEVISELRDDGILVLTINRPEKRNALNGVTSAKMEEIINKAEKDSDVRVIIITGAGEKSFCAGEDLSELSSTGECQTVMEHGFGGLTNRLCPKPIICAVNGTAVGGGMEIAVSCDIIVAVKGARFGLPEVKVGLIASTGGIVRMARELPRKIAMELCLTGKLIYADEAKEIGIVNYVVEPEELMNKAIEIAEQIAANAPLSLKITKEIMHVAPSMSVDDAMRYSDVAYRFIEKTQDGIEGSLAFMEKRKPNWKGK</sequence>
<dbReference type="InterPro" id="IPR029045">
    <property type="entry name" value="ClpP/crotonase-like_dom_sf"/>
</dbReference>
<reference evidence="4" key="1">
    <citation type="submission" date="2016-09" db="EMBL/GenBank/DDBJ databases">
        <title>Comparative genomics of the Campylobacter concisus group.</title>
        <authorList>
            <person name="Miller W.G."/>
            <person name="Yee E."/>
            <person name="Chapman M.H."/>
            <person name="Huynh S."/>
            <person name="Bono J.L."/>
            <person name="On S.L.W."/>
            <person name="StLeger J."/>
            <person name="Foster G."/>
            <person name="Parker C.T."/>
        </authorList>
    </citation>
    <scope>NUCLEOTIDE SEQUENCE [LARGE SCALE GENOMIC DNA]</scope>
    <source>
        <strain evidence="4">RM18021</strain>
    </source>
</reference>
<dbReference type="GO" id="GO:0006635">
    <property type="term" value="P:fatty acid beta-oxidation"/>
    <property type="evidence" value="ECO:0007669"/>
    <property type="project" value="TreeGrafter"/>
</dbReference>
<name>A0A1S6U6G4_9BACT</name>
<evidence type="ECO:0000313" key="4">
    <source>
        <dbReference type="Proteomes" id="UP000190868"/>
    </source>
</evidence>
<dbReference type="InterPro" id="IPR014748">
    <property type="entry name" value="Enoyl-CoA_hydra_C"/>
</dbReference>
<keyword evidence="2 3" id="KW-0456">Lyase</keyword>
<comment type="similarity">
    <text evidence="1">Belongs to the enoyl-CoA hydratase/isomerase family.</text>
</comment>
<dbReference type="Gene3D" id="1.10.12.10">
    <property type="entry name" value="Lyase 2-enoyl-coa Hydratase, Chain A, domain 2"/>
    <property type="match status" value="1"/>
</dbReference>
<dbReference type="GO" id="GO:0016829">
    <property type="term" value="F:lyase activity"/>
    <property type="evidence" value="ECO:0007669"/>
    <property type="project" value="UniProtKB-KW"/>
</dbReference>
<dbReference type="SUPFAM" id="SSF52096">
    <property type="entry name" value="ClpP/crotonase"/>
    <property type="match status" value="1"/>
</dbReference>
<dbReference type="EC" id="4.2.1.-" evidence="3"/>
<protein>
    <submittedName>
        <fullName evidence="3">Enoyl-CoA hydratase / carnitine racemase</fullName>
        <ecNumber evidence="3">4.2.1.-</ecNumber>
    </submittedName>
</protein>
<organism evidence="3 4">
    <name type="scientific">Campylobacter pinnipediorum subsp. caledonicus</name>
    <dbReference type="NCBI Taxonomy" id="1874362"/>
    <lineage>
        <taxon>Bacteria</taxon>
        <taxon>Pseudomonadati</taxon>
        <taxon>Campylobacterota</taxon>
        <taxon>Epsilonproteobacteria</taxon>
        <taxon>Campylobacterales</taxon>
        <taxon>Campylobacteraceae</taxon>
        <taxon>Campylobacter</taxon>
    </lineage>
</organism>
<keyword evidence="4" id="KW-1185">Reference proteome</keyword>
<gene>
    <name evidence="3" type="primary">caiD</name>
    <name evidence="3" type="ORF">CPIN18021_0492</name>
</gene>
<proteinExistence type="inferred from homology"/>
<dbReference type="EMBL" id="CP017258">
    <property type="protein sequence ID" value="AQW87331.1"/>
    <property type="molecule type" value="Genomic_DNA"/>
</dbReference>
<dbReference type="CDD" id="cd06558">
    <property type="entry name" value="crotonase-like"/>
    <property type="match status" value="1"/>
</dbReference>